<feature type="compositionally biased region" description="Basic residues" evidence="17">
    <location>
        <begin position="102"/>
        <end position="112"/>
    </location>
</feature>
<dbReference type="CDD" id="cd18667">
    <property type="entry name" value="CD1_tandem_CHD3-4_like"/>
    <property type="match status" value="1"/>
</dbReference>
<dbReference type="CDD" id="cd00084">
    <property type="entry name" value="HMG-box_SF"/>
    <property type="match status" value="1"/>
</dbReference>
<dbReference type="InterPro" id="IPR023780">
    <property type="entry name" value="Chromo_domain"/>
</dbReference>
<dbReference type="PROSITE" id="PS50016">
    <property type="entry name" value="ZF_PHD_2"/>
    <property type="match status" value="1"/>
</dbReference>
<dbReference type="Pfam" id="PF00385">
    <property type="entry name" value="Chromo"/>
    <property type="match status" value="1"/>
</dbReference>
<comment type="catalytic activity">
    <reaction evidence="15">
        <text>ATP + H2O = ADP + phosphate + H(+)</text>
        <dbReference type="Rhea" id="RHEA:13065"/>
        <dbReference type="ChEBI" id="CHEBI:15377"/>
        <dbReference type="ChEBI" id="CHEBI:15378"/>
        <dbReference type="ChEBI" id="CHEBI:30616"/>
        <dbReference type="ChEBI" id="CHEBI:43474"/>
        <dbReference type="ChEBI" id="CHEBI:456216"/>
    </reaction>
</comment>
<feature type="compositionally biased region" description="Basic residues" evidence="17">
    <location>
        <begin position="83"/>
        <end position="94"/>
    </location>
</feature>
<keyword evidence="13" id="KW-0804">Transcription</keyword>
<feature type="compositionally biased region" description="Acidic residues" evidence="17">
    <location>
        <begin position="1"/>
        <end position="24"/>
    </location>
</feature>
<comment type="similarity">
    <text evidence="2">Belongs to the SNF2/RAD54 helicase family.</text>
</comment>
<dbReference type="InterPro" id="IPR038718">
    <property type="entry name" value="SNF2-like_sf"/>
</dbReference>
<dbReference type="SUPFAM" id="SSF57903">
    <property type="entry name" value="FYVE/PHD zinc finger"/>
    <property type="match status" value="1"/>
</dbReference>
<dbReference type="InterPro" id="IPR009463">
    <property type="entry name" value="DUF1087"/>
</dbReference>
<evidence type="ECO:0000256" key="9">
    <source>
        <dbReference type="ARBA" id="ARBA00022833"/>
    </source>
</evidence>
<dbReference type="Gene3D" id="2.40.50.40">
    <property type="match status" value="2"/>
</dbReference>
<dbReference type="FunFam" id="3.30.40.10:FF:000001">
    <property type="entry name" value="chromodomain-helicase-DNA-binding protein 3 isoform X1"/>
    <property type="match status" value="1"/>
</dbReference>
<evidence type="ECO:0000256" key="6">
    <source>
        <dbReference type="ARBA" id="ARBA00022741"/>
    </source>
</evidence>
<dbReference type="SUPFAM" id="SSF52540">
    <property type="entry name" value="P-loop containing nucleoside triphosphate hydrolases"/>
    <property type="match status" value="2"/>
</dbReference>
<evidence type="ECO:0000256" key="15">
    <source>
        <dbReference type="ARBA" id="ARBA00049360"/>
    </source>
</evidence>
<dbReference type="Pfam" id="PF06465">
    <property type="entry name" value="DUF1087"/>
    <property type="match status" value="1"/>
</dbReference>
<evidence type="ECO:0000259" key="20">
    <source>
        <dbReference type="PROSITE" id="PS51192"/>
    </source>
</evidence>
<feature type="compositionally biased region" description="Basic and acidic residues" evidence="17">
    <location>
        <begin position="1521"/>
        <end position="1548"/>
    </location>
</feature>
<dbReference type="CDD" id="cd18793">
    <property type="entry name" value="SF2_C_SNF"/>
    <property type="match status" value="1"/>
</dbReference>
<keyword evidence="3" id="KW-0597">Phosphoprotein</keyword>
<dbReference type="Pfam" id="PF00176">
    <property type="entry name" value="SNF2-rel_dom"/>
    <property type="match status" value="1"/>
</dbReference>
<dbReference type="Gene3D" id="1.10.10.60">
    <property type="entry name" value="Homeodomain-like"/>
    <property type="match status" value="1"/>
</dbReference>
<keyword evidence="14" id="KW-0539">Nucleus</keyword>
<feature type="region of interest" description="Disordered" evidence="17">
    <location>
        <begin position="453"/>
        <end position="491"/>
    </location>
</feature>
<dbReference type="CDD" id="cd18662">
    <property type="entry name" value="CD2_tandem_CHD3-4_like"/>
    <property type="match status" value="1"/>
</dbReference>
<evidence type="ECO:0000259" key="21">
    <source>
        <dbReference type="PROSITE" id="PS51194"/>
    </source>
</evidence>
<dbReference type="GO" id="GO:0003677">
    <property type="term" value="F:DNA binding"/>
    <property type="evidence" value="ECO:0007669"/>
    <property type="project" value="UniProtKB-KW"/>
</dbReference>
<keyword evidence="9" id="KW-0862">Zinc</keyword>
<dbReference type="PROSITE" id="PS51192">
    <property type="entry name" value="HELICASE_ATP_BIND_1"/>
    <property type="match status" value="1"/>
</dbReference>
<dbReference type="InterPro" id="IPR009462">
    <property type="entry name" value="CHD_II_SANT-like"/>
</dbReference>
<dbReference type="PROSITE" id="PS50013">
    <property type="entry name" value="CHROMO_2"/>
    <property type="match status" value="2"/>
</dbReference>
<organism evidence="22">
    <name type="scientific">Ornithodoros turicata</name>
    <dbReference type="NCBI Taxonomy" id="34597"/>
    <lineage>
        <taxon>Eukaryota</taxon>
        <taxon>Metazoa</taxon>
        <taxon>Ecdysozoa</taxon>
        <taxon>Arthropoda</taxon>
        <taxon>Chelicerata</taxon>
        <taxon>Arachnida</taxon>
        <taxon>Acari</taxon>
        <taxon>Parasitiformes</taxon>
        <taxon>Ixodida</taxon>
        <taxon>Ixodoidea</taxon>
        <taxon>Argasidae</taxon>
        <taxon>Ornithodorinae</taxon>
        <taxon>Ornithodoros</taxon>
    </lineage>
</organism>
<dbReference type="SMART" id="SM00487">
    <property type="entry name" value="DEXDc"/>
    <property type="match status" value="1"/>
</dbReference>
<feature type="region of interest" description="Disordered" evidence="17">
    <location>
        <begin position="1313"/>
        <end position="1379"/>
    </location>
</feature>
<evidence type="ECO:0000256" key="11">
    <source>
        <dbReference type="ARBA" id="ARBA00023015"/>
    </source>
</evidence>
<feature type="compositionally biased region" description="Basic and acidic residues" evidence="17">
    <location>
        <begin position="1353"/>
        <end position="1362"/>
    </location>
</feature>
<feature type="compositionally biased region" description="Acidic residues" evidence="17">
    <location>
        <begin position="55"/>
        <end position="77"/>
    </location>
</feature>
<evidence type="ECO:0000256" key="16">
    <source>
        <dbReference type="PROSITE-ProRule" id="PRU00146"/>
    </source>
</evidence>
<evidence type="ECO:0000256" key="14">
    <source>
        <dbReference type="ARBA" id="ARBA00023242"/>
    </source>
</evidence>
<name>A0A2R5L4L6_9ACAR</name>
<dbReference type="InterPro" id="IPR012958">
    <property type="entry name" value="CHD_N"/>
</dbReference>
<dbReference type="GO" id="GO:0042393">
    <property type="term" value="F:histone binding"/>
    <property type="evidence" value="ECO:0007669"/>
    <property type="project" value="TreeGrafter"/>
</dbReference>
<feature type="compositionally biased region" description="Basic and acidic residues" evidence="17">
    <location>
        <begin position="453"/>
        <end position="470"/>
    </location>
</feature>
<dbReference type="InterPro" id="IPR013083">
    <property type="entry name" value="Znf_RING/FYVE/PHD"/>
</dbReference>
<feature type="compositionally biased region" description="Basic and acidic residues" evidence="17">
    <location>
        <begin position="137"/>
        <end position="150"/>
    </location>
</feature>
<evidence type="ECO:0000256" key="17">
    <source>
        <dbReference type="SAM" id="MobiDB-lite"/>
    </source>
</evidence>
<dbReference type="SMART" id="SM01146">
    <property type="entry name" value="DUF1086"/>
    <property type="match status" value="1"/>
</dbReference>
<dbReference type="GO" id="GO:0008270">
    <property type="term" value="F:zinc ion binding"/>
    <property type="evidence" value="ECO:0007669"/>
    <property type="project" value="UniProtKB-KW"/>
</dbReference>
<dbReference type="SUPFAM" id="SSF54160">
    <property type="entry name" value="Chromo domain-like"/>
    <property type="match status" value="2"/>
</dbReference>
<dbReference type="Pfam" id="PF08073">
    <property type="entry name" value="CHDNT"/>
    <property type="match status" value="1"/>
</dbReference>
<feature type="domain" description="Chromo" evidence="18">
    <location>
        <begin position="582"/>
        <end position="647"/>
    </location>
</feature>
<keyword evidence="11" id="KW-0805">Transcription regulation</keyword>
<dbReference type="InterPro" id="IPR001965">
    <property type="entry name" value="Znf_PHD"/>
</dbReference>
<keyword evidence="12" id="KW-0238">DNA-binding</keyword>
<feature type="domain" description="Chromo" evidence="18">
    <location>
        <begin position="483"/>
        <end position="540"/>
    </location>
</feature>
<dbReference type="InterPro" id="IPR019786">
    <property type="entry name" value="Zinc_finger_PHD-type_CS"/>
</dbReference>
<dbReference type="PANTHER" id="PTHR45623">
    <property type="entry name" value="CHROMODOMAIN-HELICASE-DNA-BINDING PROTEIN 3-RELATED-RELATED"/>
    <property type="match status" value="1"/>
</dbReference>
<dbReference type="SMART" id="SM00249">
    <property type="entry name" value="PHD"/>
    <property type="match status" value="1"/>
</dbReference>
<evidence type="ECO:0000259" key="18">
    <source>
        <dbReference type="PROSITE" id="PS50013"/>
    </source>
</evidence>
<evidence type="ECO:0000256" key="2">
    <source>
        <dbReference type="ARBA" id="ARBA00007025"/>
    </source>
</evidence>
<keyword evidence="10" id="KW-0067">ATP-binding</keyword>
<dbReference type="Gene3D" id="3.40.50.300">
    <property type="entry name" value="P-loop containing nucleotide triphosphate hydrolases"/>
    <property type="match status" value="1"/>
</dbReference>
<feature type="compositionally biased region" description="Basic residues" evidence="17">
    <location>
        <begin position="656"/>
        <end position="666"/>
    </location>
</feature>
<feature type="compositionally biased region" description="Polar residues" evidence="17">
    <location>
        <begin position="472"/>
        <end position="488"/>
    </location>
</feature>
<dbReference type="GO" id="GO:0005634">
    <property type="term" value="C:nucleus"/>
    <property type="evidence" value="ECO:0007669"/>
    <property type="project" value="UniProtKB-SubCell"/>
</dbReference>
<dbReference type="GO" id="GO:0140658">
    <property type="term" value="F:ATP-dependent chromatin remodeler activity"/>
    <property type="evidence" value="ECO:0007669"/>
    <property type="project" value="TreeGrafter"/>
</dbReference>
<feature type="domain" description="Helicase C-terminal" evidence="21">
    <location>
        <begin position="1036"/>
        <end position="1185"/>
    </location>
</feature>
<dbReference type="CDD" id="cd15531">
    <property type="entry name" value="PHD1_CHD_II"/>
    <property type="match status" value="1"/>
</dbReference>
<dbReference type="Pfam" id="PF08074">
    <property type="entry name" value="CHDCT2"/>
    <property type="match status" value="1"/>
</dbReference>
<dbReference type="InterPro" id="IPR000330">
    <property type="entry name" value="SNF2_N"/>
</dbReference>
<feature type="compositionally biased region" description="Acidic residues" evidence="17">
    <location>
        <begin position="301"/>
        <end position="318"/>
    </location>
</feature>
<feature type="region of interest" description="Disordered" evidence="17">
    <location>
        <begin position="237"/>
        <end position="362"/>
    </location>
</feature>
<evidence type="ECO:0000256" key="4">
    <source>
        <dbReference type="ARBA" id="ARBA00022723"/>
    </source>
</evidence>
<feature type="compositionally biased region" description="Acidic residues" evidence="17">
    <location>
        <begin position="1343"/>
        <end position="1352"/>
    </location>
</feature>
<dbReference type="Pfam" id="PF00628">
    <property type="entry name" value="PHD"/>
    <property type="match status" value="1"/>
</dbReference>
<feature type="region of interest" description="Disordered" evidence="17">
    <location>
        <begin position="646"/>
        <end position="691"/>
    </location>
</feature>
<dbReference type="Gene3D" id="3.30.40.10">
    <property type="entry name" value="Zinc/RING finger domain, C3HC4 (zinc finger)"/>
    <property type="match status" value="1"/>
</dbReference>
<feature type="compositionally biased region" description="Polar residues" evidence="17">
    <location>
        <begin position="1904"/>
        <end position="1918"/>
    </location>
</feature>
<dbReference type="InterPro" id="IPR014001">
    <property type="entry name" value="Helicase_ATP-bd"/>
</dbReference>
<dbReference type="EMBL" id="GGLE01000289">
    <property type="protein sequence ID" value="MBY04415.1"/>
    <property type="molecule type" value="Transcribed_RNA"/>
</dbReference>
<keyword evidence="4" id="KW-0479">Metal-binding</keyword>
<evidence type="ECO:0000256" key="7">
    <source>
        <dbReference type="ARBA" id="ARBA00022771"/>
    </source>
</evidence>
<dbReference type="Gene3D" id="3.40.50.10810">
    <property type="entry name" value="Tandem AAA-ATPase domain"/>
    <property type="match status" value="1"/>
</dbReference>
<dbReference type="Pfam" id="PF06461">
    <property type="entry name" value="CHDII_SANT-like"/>
    <property type="match status" value="1"/>
</dbReference>
<dbReference type="GO" id="GO:0003682">
    <property type="term" value="F:chromatin binding"/>
    <property type="evidence" value="ECO:0007669"/>
    <property type="project" value="TreeGrafter"/>
</dbReference>
<evidence type="ECO:0000256" key="10">
    <source>
        <dbReference type="ARBA" id="ARBA00022840"/>
    </source>
</evidence>
<dbReference type="Pfam" id="PF00271">
    <property type="entry name" value="Helicase_C"/>
    <property type="match status" value="1"/>
</dbReference>
<keyword evidence="6" id="KW-0547">Nucleotide-binding</keyword>
<comment type="subcellular location">
    <subcellularLocation>
        <location evidence="1">Nucleus</location>
    </subcellularLocation>
</comment>
<dbReference type="InterPro" id="IPR011011">
    <property type="entry name" value="Znf_FYVE_PHD"/>
</dbReference>
<feature type="domain" description="Helicase ATP-binding" evidence="20">
    <location>
        <begin position="720"/>
        <end position="904"/>
    </location>
</feature>
<dbReference type="InterPro" id="IPR049730">
    <property type="entry name" value="SNF2/RAD54-like_C"/>
</dbReference>
<feature type="compositionally biased region" description="Polar residues" evidence="17">
    <location>
        <begin position="1326"/>
        <end position="1338"/>
    </location>
</feature>
<feature type="compositionally biased region" description="Basic and acidic residues" evidence="17">
    <location>
        <begin position="1629"/>
        <end position="1650"/>
    </location>
</feature>
<dbReference type="GO" id="GO:0000791">
    <property type="term" value="C:euchromatin"/>
    <property type="evidence" value="ECO:0007669"/>
    <property type="project" value="UniProtKB-ARBA"/>
</dbReference>
<dbReference type="InterPro" id="IPR027417">
    <property type="entry name" value="P-loop_NTPase"/>
</dbReference>
<dbReference type="InterPro" id="IPR012957">
    <property type="entry name" value="CHD_C2"/>
</dbReference>
<dbReference type="InterPro" id="IPR000953">
    <property type="entry name" value="Chromo/chromo_shadow_dom"/>
</dbReference>
<feature type="domain" description="PHD-type" evidence="19">
    <location>
        <begin position="368"/>
        <end position="415"/>
    </location>
</feature>
<dbReference type="PANTHER" id="PTHR45623:SF17">
    <property type="entry name" value="CHROMODOMAIN-HELICASE-DNA-BINDING PROTEIN 3-RELATED"/>
    <property type="match status" value="1"/>
</dbReference>
<keyword evidence="7 16" id="KW-0863">Zinc-finger</keyword>
<evidence type="ECO:0000256" key="1">
    <source>
        <dbReference type="ARBA" id="ARBA00004123"/>
    </source>
</evidence>
<feature type="region of interest" description="Disordered" evidence="17">
    <location>
        <begin position="1512"/>
        <end position="1653"/>
    </location>
</feature>
<evidence type="ECO:0000313" key="22">
    <source>
        <dbReference type="EMBL" id="MBY04415.1"/>
    </source>
</evidence>
<feature type="compositionally biased region" description="Basic and acidic residues" evidence="17">
    <location>
        <begin position="667"/>
        <end position="677"/>
    </location>
</feature>
<dbReference type="SMART" id="SM00490">
    <property type="entry name" value="HELICc"/>
    <property type="match status" value="1"/>
</dbReference>
<feature type="compositionally biased region" description="Low complexity" evidence="17">
    <location>
        <begin position="646"/>
        <end position="655"/>
    </location>
</feature>
<evidence type="ECO:0000256" key="13">
    <source>
        <dbReference type="ARBA" id="ARBA00023163"/>
    </source>
</evidence>
<evidence type="ECO:0000256" key="8">
    <source>
        <dbReference type="ARBA" id="ARBA00022801"/>
    </source>
</evidence>
<dbReference type="FunFam" id="3.40.50.10810:FF:000001">
    <property type="entry name" value="chromodomain-helicase-DNA-binding protein 3 isoform X1"/>
    <property type="match status" value="1"/>
</dbReference>
<dbReference type="SMART" id="SM01147">
    <property type="entry name" value="DUF1087"/>
    <property type="match status" value="1"/>
</dbReference>
<keyword evidence="5" id="KW-0677">Repeat</keyword>
<dbReference type="GO" id="GO:0016887">
    <property type="term" value="F:ATP hydrolysis activity"/>
    <property type="evidence" value="ECO:0007669"/>
    <property type="project" value="TreeGrafter"/>
</dbReference>
<feature type="compositionally biased region" description="Basic residues" evidence="17">
    <location>
        <begin position="332"/>
        <end position="348"/>
    </location>
</feature>
<dbReference type="PROSITE" id="PS01359">
    <property type="entry name" value="ZF_PHD_1"/>
    <property type="match status" value="1"/>
</dbReference>
<dbReference type="GO" id="GO:0034728">
    <property type="term" value="P:nucleosome organization"/>
    <property type="evidence" value="ECO:0007669"/>
    <property type="project" value="UniProtKB-ARBA"/>
</dbReference>
<dbReference type="InterPro" id="IPR016197">
    <property type="entry name" value="Chromo-like_dom_sf"/>
</dbReference>
<evidence type="ECO:0000259" key="19">
    <source>
        <dbReference type="PROSITE" id="PS50016"/>
    </source>
</evidence>
<evidence type="ECO:0000256" key="5">
    <source>
        <dbReference type="ARBA" id="ARBA00022737"/>
    </source>
</evidence>
<feature type="region of interest" description="Disordered" evidence="17">
    <location>
        <begin position="1881"/>
        <end position="1918"/>
    </location>
</feature>
<proteinExistence type="inferred from homology"/>
<feature type="compositionally biased region" description="Basic and acidic residues" evidence="17">
    <location>
        <begin position="1557"/>
        <end position="1573"/>
    </location>
</feature>
<dbReference type="PROSITE" id="PS51194">
    <property type="entry name" value="HELICASE_CTER"/>
    <property type="match status" value="1"/>
</dbReference>
<feature type="compositionally biased region" description="Basic and acidic residues" evidence="17">
    <location>
        <begin position="1582"/>
        <end position="1616"/>
    </location>
</feature>
<feature type="region of interest" description="Disordered" evidence="17">
    <location>
        <begin position="1"/>
        <end position="175"/>
    </location>
</feature>
<dbReference type="InterPro" id="IPR001650">
    <property type="entry name" value="Helicase_C-like"/>
</dbReference>
<dbReference type="FunFam" id="3.40.50.300:FF:000015">
    <property type="entry name" value="chromodomain-helicase-DNA-binding protein 9 isoform X1"/>
    <property type="match status" value="1"/>
</dbReference>
<dbReference type="InterPro" id="IPR019787">
    <property type="entry name" value="Znf_PHD-finger"/>
</dbReference>
<reference evidence="22" key="1">
    <citation type="submission" date="2018-03" db="EMBL/GenBank/DDBJ databases">
        <title>The relapsing fever spirochete Borrelia turicatae persists in the highly oxidative environment of its soft-bodied tick vector.</title>
        <authorList>
            <person name="Bourret T.J."/>
            <person name="Boyle W.K."/>
            <person name="Valenzuela J.G."/>
            <person name="Oliveira F."/>
            <person name="Lopez J.E."/>
        </authorList>
    </citation>
    <scope>NUCLEOTIDE SEQUENCE</scope>
    <source>
        <strain evidence="22">Kansas strain/isolate</strain>
        <tissue evidence="22">Salivary glands</tissue>
    </source>
</reference>
<dbReference type="GO" id="GO:0005524">
    <property type="term" value="F:ATP binding"/>
    <property type="evidence" value="ECO:0007669"/>
    <property type="project" value="UniProtKB-KW"/>
</dbReference>
<feature type="region of interest" description="Disordered" evidence="17">
    <location>
        <begin position="531"/>
        <end position="563"/>
    </location>
</feature>
<dbReference type="SMART" id="SM00298">
    <property type="entry name" value="CHROMO"/>
    <property type="match status" value="2"/>
</dbReference>
<protein>
    <submittedName>
        <fullName evidence="22">Putative chromatin remodeling complex wstf-iswi small subunit</fullName>
    </submittedName>
</protein>
<dbReference type="FunFam" id="1.10.10.60:FF:000037">
    <property type="entry name" value="chromodomain-helicase-DNA-binding protein 3 isoform X1"/>
    <property type="match status" value="1"/>
</dbReference>
<keyword evidence="8" id="KW-0378">Hydrolase</keyword>
<accession>A0A2R5L4L6</accession>
<evidence type="ECO:0000256" key="12">
    <source>
        <dbReference type="ARBA" id="ARBA00023125"/>
    </source>
</evidence>
<sequence length="1918" mass="215084">MATEEAEDESLGGSADDDEGEEELASGGANPARGGGADSAESDGTSSKAPPTPAEGDDGDAPEAPPDDEEEEEEEPPETPPSRPKKAKGKKRKAKGGDSERKKGKKKKKKQRPASEDDDDSDSQLLGGASDNDSDYVSDRKSSKKPRVEKASPTVAAAPEPEQEKHKSSTEVCQELGLQDVPMEYSDTDYQNLTSYKLFSQHVRPLVTRANPKIAMAKIVLLISAKWHEFLRDHPNAEGLLDEDDRPVRPSRSGTSTPASVATPKDDGERSSRSKTKKKKSVPLLKIKLGGIGKRKKQSSEEENSASDQSDADFEAALEEAQNMTPPPKSDKSKKGRGKKAKKKKKTKTTASFPGSDAENDGYETDHQDYCEVCQQGGEIILCDTCPRAYHLVCLEPELEEPPEGKWSCPHCEGEGIQEQEEDEHMEFCRVEPLKGRVHRILFWRWADVGRGDESGENSAKKEEGGKAEDGASTSTSMAAAQPSTSKKLQPKPQREFFVKWHDMSYWHCSWISENQLDVYHPGLFRNYCRKNDMDDPPQPDDGSSLNGSGDKQIREEKHGNKKNYQNLEEKYYRYGIRPEWLQVHRVINHQAMRDGSTRYLVKWRELPYDQASWEVGDDSGEFEIPDLQKAIQEYWDLRASVEAAADAGQGSSKKSAGKSKSKSRKSRDLRDDDSGGRGRGTPPLHQVDPKKKYECQPPFVVENDNELHPYQLEGVNWLRFSWAHHTDTILADEMGLGKTIQTIVFLYSLFKEGHCRGPFLVSAPLSTIINWEREFEVWAPDFYVVTYIGDKDSRAVIREHEFSFDEKAVRNPNKACRIKKDASVKFHVLLTSYELVCIDATILGSVDWQVLVVDEAHRLKNNQSKFFKVLNNYKINYKLLLTGTPLQNNLEELFHLLNFLSPQNFNDLQGFLNEFADVSKEEQVKKLHDLLGCHLLRRLKADVLKNMPSKSEFIIRVDLTPLQKKYYKYILTRNYEALNAKGGSQSVSLLNIMMDLKKCCNHPYLFPAASQEAPRFANGAYEGSGLVKACGKLILLQKMLRMLKETGHRVLIFSQMTKMLDIMEDFLEAEGYKYERIDGGITGSQRQEAIDRFNAPGAPQFCFLLSTRAGGLGINLATADTVIIYDSDWNPHNDIQAFSRAHRIGQANKVMIYRFVTRASVEERITQVAKKKMMLTHLVVRPGMGSRSNTMSKQELDDILRFGTEELFKDDENKDDTIHYDDKAISELLDRTKEGIEQKELWANEYLGSFKVAAYVTKEVEEEEPETEILKQEVESADPAYWEKLLRHHYEQQQEDLARSLGKGKRVRKQVNYTDAMGPRDDSTWQDNLSDYNSDFSVPSDDKEDDDDFEEKNDGSLGEKSRNRKGRGGSEKDRPLPPLLARVGGNIEVLGFNARQRKAFLNAIMRYGMPPQDAFNSQWLVRDLRGKSEKNFKAYVSLFMRHLCEPGADNSETFADGVPREGLSRQHVLTRIGVMSLIRKKVQEFEHINGSYSISPEELGLDKKTLTAEGLAEADSTAEDGVRKAEKPEEAKPLDATKPKDDGKQEADVAPTQGEKPAEGGEVPKAEPKPDEAPESTSAEKPPEEGAKDAQEKKGEDPASTAKEEAAADVKKEQADEAPSESASTSKAKPEEDEAKKPAEEGEKKEEKPKRKFMFNIADGGFTELHTLWQNEERAAVPGREYEIWHRRHDYWLLAGIVKHGYGRWQDIQNDQAFCIINEPFKMDVGKGNFLEIKNKFLARRFKLLEQALVIEEQLRRAAYLNLTQDPNHPAMALNTRFAELECLAESHQHLSKESLAGNKPANAVLHKVLNQLEELLSDMKSDVSRLPATLARIPPVAQRLQMSERGILSRLTGQPQGGALGGPGSAMALAGQGGVPPAFSGFPGGSAQQLMPGNFPPPFRGQYQSTPLMSHSGMQE</sequence>
<evidence type="ECO:0000256" key="3">
    <source>
        <dbReference type="ARBA" id="ARBA00022553"/>
    </source>
</evidence>